<dbReference type="SUPFAM" id="SSF51735">
    <property type="entry name" value="NAD(P)-binding Rossmann-fold domains"/>
    <property type="match status" value="1"/>
</dbReference>
<dbReference type="InterPro" id="IPR016040">
    <property type="entry name" value="NAD(P)-bd_dom"/>
</dbReference>
<dbReference type="Gene3D" id="3.40.50.720">
    <property type="entry name" value="NAD(P)-binding Rossmann-like Domain"/>
    <property type="match status" value="1"/>
</dbReference>
<comment type="caution">
    <text evidence="3">The sequence shown here is derived from an EMBL/GenBank/DDBJ whole genome shotgun (WGS) entry which is preliminary data.</text>
</comment>
<feature type="domain" description="NAD(P)-binding" evidence="2">
    <location>
        <begin position="8"/>
        <end position="224"/>
    </location>
</feature>
<dbReference type="EMBL" id="MU866237">
    <property type="protein sequence ID" value="KAK4175386.1"/>
    <property type="molecule type" value="Genomic_DNA"/>
</dbReference>
<dbReference type="PANTHER" id="PTHR43355">
    <property type="entry name" value="FLAVIN REDUCTASE (NADPH)"/>
    <property type="match status" value="1"/>
</dbReference>
<dbReference type="AlphaFoldDB" id="A0AAN7A4S5"/>
<evidence type="ECO:0000313" key="3">
    <source>
        <dbReference type="EMBL" id="KAK4175386.1"/>
    </source>
</evidence>
<dbReference type="InterPro" id="IPR051606">
    <property type="entry name" value="Polyketide_Oxido-like"/>
</dbReference>
<dbReference type="PANTHER" id="PTHR43355:SF2">
    <property type="entry name" value="FLAVIN REDUCTASE (NADPH)"/>
    <property type="match status" value="1"/>
</dbReference>
<evidence type="ECO:0000256" key="1">
    <source>
        <dbReference type="ARBA" id="ARBA00038376"/>
    </source>
</evidence>
<dbReference type="Pfam" id="PF13460">
    <property type="entry name" value="NAD_binding_10"/>
    <property type="match status" value="1"/>
</dbReference>
<dbReference type="Proteomes" id="UP001302321">
    <property type="component" value="Unassembled WGS sequence"/>
</dbReference>
<dbReference type="InterPro" id="IPR036291">
    <property type="entry name" value="NAD(P)-bd_dom_sf"/>
</dbReference>
<name>A0AAN7A4S5_9PEZI</name>
<accession>A0AAN7A4S5</accession>
<reference evidence="3" key="1">
    <citation type="journal article" date="2023" name="Mol. Phylogenet. Evol.">
        <title>Genome-scale phylogeny and comparative genomics of the fungal order Sordariales.</title>
        <authorList>
            <person name="Hensen N."/>
            <person name="Bonometti L."/>
            <person name="Westerberg I."/>
            <person name="Brannstrom I.O."/>
            <person name="Guillou S."/>
            <person name="Cros-Aarteil S."/>
            <person name="Calhoun S."/>
            <person name="Haridas S."/>
            <person name="Kuo A."/>
            <person name="Mondo S."/>
            <person name="Pangilinan J."/>
            <person name="Riley R."/>
            <person name="LaButti K."/>
            <person name="Andreopoulos B."/>
            <person name="Lipzen A."/>
            <person name="Chen C."/>
            <person name="Yan M."/>
            <person name="Daum C."/>
            <person name="Ng V."/>
            <person name="Clum A."/>
            <person name="Steindorff A."/>
            <person name="Ohm R.A."/>
            <person name="Martin F."/>
            <person name="Silar P."/>
            <person name="Natvig D.O."/>
            <person name="Lalanne C."/>
            <person name="Gautier V."/>
            <person name="Ament-Velasquez S.L."/>
            <person name="Kruys A."/>
            <person name="Hutchinson M.I."/>
            <person name="Powell A.J."/>
            <person name="Barry K."/>
            <person name="Miller A.N."/>
            <person name="Grigoriev I.V."/>
            <person name="Debuchy R."/>
            <person name="Gladieux P."/>
            <person name="Hiltunen Thoren M."/>
            <person name="Johannesson H."/>
        </authorList>
    </citation>
    <scope>NUCLEOTIDE SEQUENCE</scope>
    <source>
        <strain evidence="3">CBS 892.96</strain>
    </source>
</reference>
<organism evidence="3 4">
    <name type="scientific">Triangularia setosa</name>
    <dbReference type="NCBI Taxonomy" id="2587417"/>
    <lineage>
        <taxon>Eukaryota</taxon>
        <taxon>Fungi</taxon>
        <taxon>Dikarya</taxon>
        <taxon>Ascomycota</taxon>
        <taxon>Pezizomycotina</taxon>
        <taxon>Sordariomycetes</taxon>
        <taxon>Sordariomycetidae</taxon>
        <taxon>Sordariales</taxon>
        <taxon>Podosporaceae</taxon>
        <taxon>Triangularia</taxon>
    </lineage>
</organism>
<reference evidence="3" key="2">
    <citation type="submission" date="2023-05" db="EMBL/GenBank/DDBJ databases">
        <authorList>
            <consortium name="Lawrence Berkeley National Laboratory"/>
            <person name="Steindorff A."/>
            <person name="Hensen N."/>
            <person name="Bonometti L."/>
            <person name="Westerberg I."/>
            <person name="Brannstrom I.O."/>
            <person name="Guillou S."/>
            <person name="Cros-Aarteil S."/>
            <person name="Calhoun S."/>
            <person name="Haridas S."/>
            <person name="Kuo A."/>
            <person name="Mondo S."/>
            <person name="Pangilinan J."/>
            <person name="Riley R."/>
            <person name="Labutti K."/>
            <person name="Andreopoulos B."/>
            <person name="Lipzen A."/>
            <person name="Chen C."/>
            <person name="Yanf M."/>
            <person name="Daum C."/>
            <person name="Ng V."/>
            <person name="Clum A."/>
            <person name="Ohm R."/>
            <person name="Martin F."/>
            <person name="Silar P."/>
            <person name="Natvig D."/>
            <person name="Lalanne C."/>
            <person name="Gautier V."/>
            <person name="Ament-Velasquez S.L."/>
            <person name="Kruys A."/>
            <person name="Hutchinson M.I."/>
            <person name="Powell A.J."/>
            <person name="Barry K."/>
            <person name="Miller A.N."/>
            <person name="Grigoriev I.V."/>
            <person name="Debuchy R."/>
            <person name="Gladieux P."/>
            <person name="Thoren M.H."/>
            <person name="Johannesson H."/>
        </authorList>
    </citation>
    <scope>NUCLEOTIDE SEQUENCE</scope>
    <source>
        <strain evidence="3">CBS 892.96</strain>
    </source>
</reference>
<sequence length="302" mass="32054">MPTYALLGATGATGSSILRYLLQNPPQDLQLNILVRSKPKLLEGFPTLLSSAPFKVHIFEGSSTSPTSLTSCLTSATAIFNCVGANASTPGTALYSSTVAAIISALTSIRDAVSLSNEKYQPPTILQLRSASLNPTLASQVPKLVHNIVCFCLHHSYTDLAEACELYQPASGDGLLKYILIDPPTLHDPNGESPPTGYAFITTDEKQNVALSYADLGAAMCELATTQEEFQGKAVGVTARGKVKETWVPLMGFLVKGAMGRVGERFRGGVPFLYGPMAPFFAIGMYAEAPGLPAYAMVRSNV</sequence>
<proteinExistence type="inferred from homology"/>
<dbReference type="GO" id="GO:0016646">
    <property type="term" value="F:oxidoreductase activity, acting on the CH-NH group of donors, NAD or NADP as acceptor"/>
    <property type="evidence" value="ECO:0007669"/>
    <property type="project" value="TreeGrafter"/>
</dbReference>
<evidence type="ECO:0000259" key="2">
    <source>
        <dbReference type="Pfam" id="PF13460"/>
    </source>
</evidence>
<protein>
    <recommendedName>
        <fullName evidence="2">NAD(P)-binding domain-containing protein</fullName>
    </recommendedName>
</protein>
<comment type="similarity">
    <text evidence="1">Belongs to the avfA family.</text>
</comment>
<gene>
    <name evidence="3" type="ORF">QBC36DRAFT_216378</name>
</gene>
<evidence type="ECO:0000313" key="4">
    <source>
        <dbReference type="Proteomes" id="UP001302321"/>
    </source>
</evidence>
<keyword evidence="4" id="KW-1185">Reference proteome</keyword>